<organism evidence="8 9">
    <name type="scientific">Clunio marinus</name>
    <dbReference type="NCBI Taxonomy" id="568069"/>
    <lineage>
        <taxon>Eukaryota</taxon>
        <taxon>Metazoa</taxon>
        <taxon>Ecdysozoa</taxon>
        <taxon>Arthropoda</taxon>
        <taxon>Hexapoda</taxon>
        <taxon>Insecta</taxon>
        <taxon>Pterygota</taxon>
        <taxon>Neoptera</taxon>
        <taxon>Endopterygota</taxon>
        <taxon>Diptera</taxon>
        <taxon>Nematocera</taxon>
        <taxon>Chironomoidea</taxon>
        <taxon>Chironomidae</taxon>
        <taxon>Clunio</taxon>
    </lineage>
</organism>
<keyword evidence="5" id="KW-1015">Disulfide bond</keyword>
<keyword evidence="9" id="KW-1185">Reference proteome</keyword>
<comment type="subcellular location">
    <subcellularLocation>
        <location evidence="1">Secreted</location>
    </subcellularLocation>
</comment>
<evidence type="ECO:0000256" key="6">
    <source>
        <dbReference type="RuleBase" id="RU000354"/>
    </source>
</evidence>
<sequence>MLLFSKDIILPINSDVTQFTYKKWIQLDLTTTVNRWLQEKEKILGIDVYCESCSKYGLKIVNQHDEMSKNNPALNIVGSVVRTKRKTGHKKHGHLDEAKDYTITQPRKTFCRQDGDKKCCRHKWVIDFKELGGYDYIIQPRNFDAGFCDGTCPYKYNVANNHAFFQSLARHQLKNSKVPNVCCAPTRLLDMEVLHIDEADHTRLKVTTMKKMRVMKCSCT</sequence>
<name>A0A1J1I5X0_9DIPT</name>
<keyword evidence="4 6" id="KW-0339">Growth factor</keyword>
<dbReference type="CDD" id="cd13755">
    <property type="entry name" value="TGF_beta_maverick"/>
    <property type="match status" value="1"/>
</dbReference>
<proteinExistence type="inferred from homology"/>
<gene>
    <name evidence="8" type="ORF">CLUMA_CG008468</name>
</gene>
<evidence type="ECO:0000256" key="3">
    <source>
        <dbReference type="ARBA" id="ARBA00022525"/>
    </source>
</evidence>
<dbReference type="InterPro" id="IPR015615">
    <property type="entry name" value="TGF-beta-rel"/>
</dbReference>
<dbReference type="Pfam" id="PF00019">
    <property type="entry name" value="TGF_beta"/>
    <property type="match status" value="1"/>
</dbReference>
<reference evidence="8" key="1">
    <citation type="submission" date="2015-04" db="EMBL/GenBank/DDBJ databases">
        <authorList>
            <person name="Syromyatnikov M.Y."/>
            <person name="Popov V.N."/>
        </authorList>
    </citation>
    <scope>NUCLEOTIDE SEQUENCE [LARGE SCALE GENOMIC DNA]</scope>
</reference>
<dbReference type="Gene3D" id="2.60.120.970">
    <property type="match status" value="1"/>
</dbReference>
<dbReference type="STRING" id="568069.A0A1J1I5X0"/>
<dbReference type="InterPro" id="IPR001839">
    <property type="entry name" value="TGF-b_C"/>
</dbReference>
<dbReference type="PROSITE" id="PS00250">
    <property type="entry name" value="TGF_BETA_1"/>
    <property type="match status" value="1"/>
</dbReference>
<dbReference type="InterPro" id="IPR029034">
    <property type="entry name" value="Cystine-knot_cytokine"/>
</dbReference>
<dbReference type="EMBL" id="CVRI01000040">
    <property type="protein sequence ID" value="CRK94980.1"/>
    <property type="molecule type" value="Genomic_DNA"/>
</dbReference>
<evidence type="ECO:0000313" key="9">
    <source>
        <dbReference type="Proteomes" id="UP000183832"/>
    </source>
</evidence>
<dbReference type="Gene3D" id="2.10.90.10">
    <property type="entry name" value="Cystine-knot cytokines"/>
    <property type="match status" value="1"/>
</dbReference>
<dbReference type="AlphaFoldDB" id="A0A1J1I5X0"/>
<evidence type="ECO:0000313" key="8">
    <source>
        <dbReference type="EMBL" id="CRK94980.1"/>
    </source>
</evidence>
<dbReference type="SMART" id="SM00204">
    <property type="entry name" value="TGFB"/>
    <property type="match status" value="1"/>
</dbReference>
<evidence type="ECO:0000256" key="1">
    <source>
        <dbReference type="ARBA" id="ARBA00004613"/>
    </source>
</evidence>
<dbReference type="GO" id="GO:0005125">
    <property type="term" value="F:cytokine activity"/>
    <property type="evidence" value="ECO:0007669"/>
    <property type="project" value="TreeGrafter"/>
</dbReference>
<dbReference type="GO" id="GO:0005615">
    <property type="term" value="C:extracellular space"/>
    <property type="evidence" value="ECO:0007669"/>
    <property type="project" value="TreeGrafter"/>
</dbReference>
<dbReference type="PROSITE" id="PS51362">
    <property type="entry name" value="TGF_BETA_2"/>
    <property type="match status" value="1"/>
</dbReference>
<dbReference type="GO" id="GO:0008083">
    <property type="term" value="F:growth factor activity"/>
    <property type="evidence" value="ECO:0007669"/>
    <property type="project" value="UniProtKB-KW"/>
</dbReference>
<evidence type="ECO:0000256" key="2">
    <source>
        <dbReference type="ARBA" id="ARBA00006656"/>
    </source>
</evidence>
<dbReference type="SUPFAM" id="SSF57501">
    <property type="entry name" value="Cystine-knot cytokines"/>
    <property type="match status" value="1"/>
</dbReference>
<evidence type="ECO:0000256" key="4">
    <source>
        <dbReference type="ARBA" id="ARBA00023030"/>
    </source>
</evidence>
<feature type="domain" description="TGF-beta family profile" evidence="7">
    <location>
        <begin position="105"/>
        <end position="220"/>
    </location>
</feature>
<dbReference type="InterPro" id="IPR017948">
    <property type="entry name" value="TGFb_CS"/>
</dbReference>
<keyword evidence="3" id="KW-0964">Secreted</keyword>
<dbReference type="PANTHER" id="PTHR11848:SF119">
    <property type="entry name" value="TGF-BETA FAMILY PROFILE DOMAIN-CONTAINING PROTEIN"/>
    <property type="match status" value="1"/>
</dbReference>
<evidence type="ECO:0000259" key="7">
    <source>
        <dbReference type="PROSITE" id="PS51362"/>
    </source>
</evidence>
<comment type="similarity">
    <text evidence="2 6">Belongs to the TGF-beta family.</text>
</comment>
<dbReference type="PANTHER" id="PTHR11848">
    <property type="entry name" value="TGF-BETA FAMILY"/>
    <property type="match status" value="1"/>
</dbReference>
<dbReference type="Proteomes" id="UP000183832">
    <property type="component" value="Unassembled WGS sequence"/>
</dbReference>
<evidence type="ECO:0000256" key="5">
    <source>
        <dbReference type="ARBA" id="ARBA00023157"/>
    </source>
</evidence>
<protein>
    <submittedName>
        <fullName evidence="8">CLUMA_CG008468, isoform A</fullName>
    </submittedName>
</protein>
<dbReference type="OrthoDB" id="5949851at2759"/>
<accession>A0A1J1I5X0</accession>